<protein>
    <recommendedName>
        <fullName evidence="3 6">peptidylprolyl isomerase</fullName>
        <ecNumber evidence="3 6">5.2.1.8</ecNumber>
    </recommendedName>
</protein>
<gene>
    <name evidence="10" type="ORF">IDJ76_13840</name>
</gene>
<reference evidence="10" key="1">
    <citation type="submission" date="2020-09" db="EMBL/GenBank/DDBJ databases">
        <title>Novel species of Mucilaginibacter isolated from a glacier on the Tibetan Plateau.</title>
        <authorList>
            <person name="Liu Q."/>
            <person name="Xin Y.-H."/>
        </authorList>
    </citation>
    <scope>NUCLEOTIDE SEQUENCE</scope>
    <source>
        <strain evidence="10">ZB1P21</strain>
    </source>
</reference>
<dbReference type="Pfam" id="PF00254">
    <property type="entry name" value="FKBP_C"/>
    <property type="match status" value="1"/>
</dbReference>
<dbReference type="PROSITE" id="PS50059">
    <property type="entry name" value="FKBP_PPIASE"/>
    <property type="match status" value="1"/>
</dbReference>
<evidence type="ECO:0000256" key="1">
    <source>
        <dbReference type="ARBA" id="ARBA00000971"/>
    </source>
</evidence>
<comment type="catalytic activity">
    <reaction evidence="1 6">
        <text>[protein]-peptidylproline (omega=180) = [protein]-peptidylproline (omega=0)</text>
        <dbReference type="Rhea" id="RHEA:16237"/>
        <dbReference type="Rhea" id="RHEA-COMP:10747"/>
        <dbReference type="Rhea" id="RHEA-COMP:10748"/>
        <dbReference type="ChEBI" id="CHEBI:83833"/>
        <dbReference type="ChEBI" id="CHEBI:83834"/>
        <dbReference type="EC" id="5.2.1.8"/>
    </reaction>
</comment>
<sequence length="327" mass="35639">MKNIFYTILLVSVAGLSANAQTGMQRNAKGVQYQLISKNAGEKIKQNDVITFQAVQRTDKDSILFSTYLQGQPVKAQVRPSTNIGDLMDIFPLMGAGDSAVVKVPIDSIFKGHEEARPPFLLKGGNLVFNIKIVQVQSLNEAMAERNAAFEKMKMTEKAGADTYIKSHNLAVTTTPSGLRYIITKVGTKPKPLTGDTLTINYVGRTLDGKLFDTSIESVAKAGGTYMEGRPYEPIQFPHNMQKVIAGWDEALSLLNEGSKATLIIPSNLAYGERGSGEKIPPFSTLVFDVEMVKVNRVKHTAVAAKTGAKKPAKTPLKKRAPLKKKN</sequence>
<proteinExistence type="inferred from homology"/>
<evidence type="ECO:0000256" key="2">
    <source>
        <dbReference type="ARBA" id="ARBA00006577"/>
    </source>
</evidence>
<feature type="domain" description="PPIase FKBP-type" evidence="9">
    <location>
        <begin position="195"/>
        <end position="296"/>
    </location>
</feature>
<dbReference type="PANTHER" id="PTHR43811:SF19">
    <property type="entry name" value="39 KDA FK506-BINDING NUCLEAR PROTEIN"/>
    <property type="match status" value="1"/>
</dbReference>
<comment type="caution">
    <text evidence="10">The sequence shown here is derived from an EMBL/GenBank/DDBJ whole genome shotgun (WGS) entry which is preliminary data.</text>
</comment>
<evidence type="ECO:0000256" key="7">
    <source>
        <dbReference type="SAM" id="MobiDB-lite"/>
    </source>
</evidence>
<dbReference type="InterPro" id="IPR046357">
    <property type="entry name" value="PPIase_dom_sf"/>
</dbReference>
<evidence type="ECO:0000256" key="8">
    <source>
        <dbReference type="SAM" id="SignalP"/>
    </source>
</evidence>
<feature type="compositionally biased region" description="Basic residues" evidence="7">
    <location>
        <begin position="308"/>
        <end position="327"/>
    </location>
</feature>
<dbReference type="SUPFAM" id="SSF54534">
    <property type="entry name" value="FKBP-like"/>
    <property type="match status" value="2"/>
</dbReference>
<dbReference type="InterPro" id="IPR001179">
    <property type="entry name" value="PPIase_FKBP_dom"/>
</dbReference>
<keyword evidence="4 6" id="KW-0697">Rotamase</keyword>
<evidence type="ECO:0000259" key="9">
    <source>
        <dbReference type="PROSITE" id="PS50059"/>
    </source>
</evidence>
<accession>A0A926NQM1</accession>
<name>A0A926NQM1_9SPHI</name>
<keyword evidence="11" id="KW-1185">Reference proteome</keyword>
<feature type="chain" id="PRO_5036697575" description="peptidylprolyl isomerase" evidence="8">
    <location>
        <begin position="21"/>
        <end position="327"/>
    </location>
</feature>
<dbReference type="EC" id="5.2.1.8" evidence="3 6"/>
<feature type="signal peptide" evidence="8">
    <location>
        <begin position="1"/>
        <end position="20"/>
    </location>
</feature>
<dbReference type="EMBL" id="JACWMX010000005">
    <property type="protein sequence ID" value="MBD1394186.1"/>
    <property type="molecule type" value="Genomic_DNA"/>
</dbReference>
<evidence type="ECO:0000313" key="11">
    <source>
        <dbReference type="Proteomes" id="UP000619078"/>
    </source>
</evidence>
<evidence type="ECO:0000313" key="10">
    <source>
        <dbReference type="EMBL" id="MBD1394186.1"/>
    </source>
</evidence>
<dbReference type="Gene3D" id="3.10.50.40">
    <property type="match status" value="2"/>
</dbReference>
<keyword evidence="5 6" id="KW-0413">Isomerase</keyword>
<evidence type="ECO:0000256" key="6">
    <source>
        <dbReference type="PROSITE-ProRule" id="PRU00277"/>
    </source>
</evidence>
<dbReference type="Proteomes" id="UP000619078">
    <property type="component" value="Unassembled WGS sequence"/>
</dbReference>
<comment type="similarity">
    <text evidence="2">Belongs to the FKBP-type PPIase family.</text>
</comment>
<keyword evidence="8" id="KW-0732">Signal</keyword>
<evidence type="ECO:0000256" key="3">
    <source>
        <dbReference type="ARBA" id="ARBA00013194"/>
    </source>
</evidence>
<evidence type="ECO:0000256" key="4">
    <source>
        <dbReference type="ARBA" id="ARBA00023110"/>
    </source>
</evidence>
<dbReference type="AlphaFoldDB" id="A0A926NQM1"/>
<organism evidence="10 11">
    <name type="scientific">Mucilaginibacter glaciei</name>
    <dbReference type="NCBI Taxonomy" id="2772109"/>
    <lineage>
        <taxon>Bacteria</taxon>
        <taxon>Pseudomonadati</taxon>
        <taxon>Bacteroidota</taxon>
        <taxon>Sphingobacteriia</taxon>
        <taxon>Sphingobacteriales</taxon>
        <taxon>Sphingobacteriaceae</taxon>
        <taxon>Mucilaginibacter</taxon>
    </lineage>
</organism>
<dbReference type="GO" id="GO:0003755">
    <property type="term" value="F:peptidyl-prolyl cis-trans isomerase activity"/>
    <property type="evidence" value="ECO:0007669"/>
    <property type="project" value="UniProtKB-KW"/>
</dbReference>
<evidence type="ECO:0000256" key="5">
    <source>
        <dbReference type="ARBA" id="ARBA00023235"/>
    </source>
</evidence>
<dbReference type="PANTHER" id="PTHR43811">
    <property type="entry name" value="FKBP-TYPE PEPTIDYL-PROLYL CIS-TRANS ISOMERASE FKPA"/>
    <property type="match status" value="1"/>
</dbReference>
<feature type="region of interest" description="Disordered" evidence="7">
    <location>
        <begin position="305"/>
        <end position="327"/>
    </location>
</feature>
<dbReference type="RefSeq" id="WP_191163927.1">
    <property type="nucleotide sequence ID" value="NZ_JACWMX010000005.1"/>
</dbReference>